<dbReference type="PROSITE" id="PS00690">
    <property type="entry name" value="DEAH_ATP_HELICASE"/>
    <property type="match status" value="1"/>
</dbReference>
<dbReference type="AlphaFoldDB" id="A0A816MV73"/>
<gene>
    <name evidence="5" type="ORF">MBJ925_LOCUS9114</name>
</gene>
<evidence type="ECO:0000256" key="1">
    <source>
        <dbReference type="ARBA" id="ARBA00022741"/>
    </source>
</evidence>
<proteinExistence type="predicted"/>
<dbReference type="EMBL" id="CAJNRE010003415">
    <property type="protein sequence ID" value="CAF2018389.1"/>
    <property type="molecule type" value="Genomic_DNA"/>
</dbReference>
<accession>A0A816MV73</accession>
<dbReference type="GO" id="GO:0005524">
    <property type="term" value="F:ATP binding"/>
    <property type="evidence" value="ECO:0007669"/>
    <property type="project" value="UniProtKB-KW"/>
</dbReference>
<evidence type="ECO:0000259" key="4">
    <source>
        <dbReference type="Pfam" id="PF07717"/>
    </source>
</evidence>
<evidence type="ECO:0000256" key="3">
    <source>
        <dbReference type="ARBA" id="ARBA00022840"/>
    </source>
</evidence>
<name>A0A816MV73_9BILA</name>
<dbReference type="Pfam" id="PF07717">
    <property type="entry name" value="OB_NTP_bind"/>
    <property type="match status" value="1"/>
</dbReference>
<evidence type="ECO:0000256" key="2">
    <source>
        <dbReference type="ARBA" id="ARBA00022801"/>
    </source>
</evidence>
<organism evidence="5 6">
    <name type="scientific">Rotaria magnacalcarata</name>
    <dbReference type="NCBI Taxonomy" id="392030"/>
    <lineage>
        <taxon>Eukaryota</taxon>
        <taxon>Metazoa</taxon>
        <taxon>Spiralia</taxon>
        <taxon>Gnathifera</taxon>
        <taxon>Rotifera</taxon>
        <taxon>Eurotatoria</taxon>
        <taxon>Bdelloidea</taxon>
        <taxon>Philodinida</taxon>
        <taxon>Philodinidae</taxon>
        <taxon>Rotaria</taxon>
    </lineage>
</organism>
<evidence type="ECO:0000313" key="5">
    <source>
        <dbReference type="EMBL" id="CAF2018389.1"/>
    </source>
</evidence>
<sequence>MTNGILLREVLTDPDLDHDSAIIIDEAHECTLNMDIPGTGECVSLRTGMPCHLHPTSALFDCGLTPDYIAYHELIMTTKEYMQCVTCVDGQ</sequence>
<dbReference type="InterPro" id="IPR027417">
    <property type="entry name" value="P-loop_NTPase"/>
</dbReference>
<dbReference type="Gene3D" id="3.40.50.300">
    <property type="entry name" value="P-loop containing nucleotide triphosphate hydrolases"/>
    <property type="match status" value="1"/>
</dbReference>
<dbReference type="Proteomes" id="UP000663824">
    <property type="component" value="Unassembled WGS sequence"/>
</dbReference>
<evidence type="ECO:0000313" key="6">
    <source>
        <dbReference type="Proteomes" id="UP000663824"/>
    </source>
</evidence>
<keyword evidence="3" id="KW-0067">ATP-binding</keyword>
<keyword evidence="2" id="KW-0378">Hydrolase</keyword>
<keyword evidence="1" id="KW-0547">Nucleotide-binding</keyword>
<comment type="caution">
    <text evidence="5">The sequence shown here is derived from an EMBL/GenBank/DDBJ whole genome shotgun (WGS) entry which is preliminary data.</text>
</comment>
<protein>
    <recommendedName>
        <fullName evidence="4">DEAD-box helicase OB fold domain-containing protein</fullName>
    </recommendedName>
</protein>
<feature type="domain" description="DEAD-box helicase OB fold" evidence="4">
    <location>
        <begin position="43"/>
        <end position="89"/>
    </location>
</feature>
<dbReference type="InterPro" id="IPR011709">
    <property type="entry name" value="DEAD-box_helicase_OB_fold"/>
</dbReference>
<dbReference type="InterPro" id="IPR002464">
    <property type="entry name" value="DNA/RNA_helicase_DEAH_CS"/>
</dbReference>
<dbReference type="GO" id="GO:0016787">
    <property type="term" value="F:hydrolase activity"/>
    <property type="evidence" value="ECO:0007669"/>
    <property type="project" value="UniProtKB-KW"/>
</dbReference>
<reference evidence="5" key="1">
    <citation type="submission" date="2021-02" db="EMBL/GenBank/DDBJ databases">
        <authorList>
            <person name="Nowell W R."/>
        </authorList>
    </citation>
    <scope>NUCLEOTIDE SEQUENCE</scope>
</reference>